<gene>
    <name evidence="2" type="ORF">C8A05DRAFT_32221</name>
</gene>
<evidence type="ECO:0000313" key="3">
    <source>
        <dbReference type="Proteomes" id="UP001303889"/>
    </source>
</evidence>
<feature type="region of interest" description="Disordered" evidence="1">
    <location>
        <begin position="56"/>
        <end position="103"/>
    </location>
</feature>
<sequence length="103" mass="11173">MLPTTHPLPPLLEFSSPFHPTVLDLNHLHHLHLNTELNTDMDIDINDDYNGGGFFAFPPARSFSGEPSTRPTPPKPPTPPPRPRPGPIAPQPPPGTPTPPTTP</sequence>
<dbReference type="EMBL" id="MU855418">
    <property type="protein sequence ID" value="KAK3904012.1"/>
    <property type="molecule type" value="Genomic_DNA"/>
</dbReference>
<protein>
    <submittedName>
        <fullName evidence="2">Uncharacterized protein</fullName>
    </submittedName>
</protein>
<reference evidence="2" key="1">
    <citation type="journal article" date="2023" name="Mol. Phylogenet. Evol.">
        <title>Genome-scale phylogeny and comparative genomics of the fungal order Sordariales.</title>
        <authorList>
            <person name="Hensen N."/>
            <person name="Bonometti L."/>
            <person name="Westerberg I."/>
            <person name="Brannstrom I.O."/>
            <person name="Guillou S."/>
            <person name="Cros-Aarteil S."/>
            <person name="Calhoun S."/>
            <person name="Haridas S."/>
            <person name="Kuo A."/>
            <person name="Mondo S."/>
            <person name="Pangilinan J."/>
            <person name="Riley R."/>
            <person name="LaButti K."/>
            <person name="Andreopoulos B."/>
            <person name="Lipzen A."/>
            <person name="Chen C."/>
            <person name="Yan M."/>
            <person name="Daum C."/>
            <person name="Ng V."/>
            <person name="Clum A."/>
            <person name="Steindorff A."/>
            <person name="Ohm R.A."/>
            <person name="Martin F."/>
            <person name="Silar P."/>
            <person name="Natvig D.O."/>
            <person name="Lalanne C."/>
            <person name="Gautier V."/>
            <person name="Ament-Velasquez S.L."/>
            <person name="Kruys A."/>
            <person name="Hutchinson M.I."/>
            <person name="Powell A.J."/>
            <person name="Barry K."/>
            <person name="Miller A.N."/>
            <person name="Grigoriev I.V."/>
            <person name="Debuchy R."/>
            <person name="Gladieux P."/>
            <person name="Hiltunen Thoren M."/>
            <person name="Johannesson H."/>
        </authorList>
    </citation>
    <scope>NUCLEOTIDE SEQUENCE</scope>
    <source>
        <strain evidence="2">CBS 103.79</strain>
    </source>
</reference>
<dbReference type="AlphaFoldDB" id="A0AAN6MN79"/>
<dbReference type="Proteomes" id="UP001303889">
    <property type="component" value="Unassembled WGS sequence"/>
</dbReference>
<proteinExistence type="predicted"/>
<evidence type="ECO:0000256" key="1">
    <source>
        <dbReference type="SAM" id="MobiDB-lite"/>
    </source>
</evidence>
<feature type="compositionally biased region" description="Pro residues" evidence="1">
    <location>
        <begin position="70"/>
        <end position="103"/>
    </location>
</feature>
<keyword evidence="3" id="KW-1185">Reference proteome</keyword>
<evidence type="ECO:0000313" key="2">
    <source>
        <dbReference type="EMBL" id="KAK3904012.1"/>
    </source>
</evidence>
<accession>A0AAN6MN79</accession>
<comment type="caution">
    <text evidence="2">The sequence shown here is derived from an EMBL/GenBank/DDBJ whole genome shotgun (WGS) entry which is preliminary data.</text>
</comment>
<reference evidence="2" key="2">
    <citation type="submission" date="2023-05" db="EMBL/GenBank/DDBJ databases">
        <authorList>
            <consortium name="Lawrence Berkeley National Laboratory"/>
            <person name="Steindorff A."/>
            <person name="Hensen N."/>
            <person name="Bonometti L."/>
            <person name="Westerberg I."/>
            <person name="Brannstrom I.O."/>
            <person name="Guillou S."/>
            <person name="Cros-Aarteil S."/>
            <person name="Calhoun S."/>
            <person name="Haridas S."/>
            <person name="Kuo A."/>
            <person name="Mondo S."/>
            <person name="Pangilinan J."/>
            <person name="Riley R."/>
            <person name="Labutti K."/>
            <person name="Andreopoulos B."/>
            <person name="Lipzen A."/>
            <person name="Chen C."/>
            <person name="Yanf M."/>
            <person name="Daum C."/>
            <person name="Ng V."/>
            <person name="Clum A."/>
            <person name="Ohm R."/>
            <person name="Martin F."/>
            <person name="Silar P."/>
            <person name="Natvig D."/>
            <person name="Lalanne C."/>
            <person name="Gautier V."/>
            <person name="Ament-Velasquez S.L."/>
            <person name="Kruys A."/>
            <person name="Hutchinson M.I."/>
            <person name="Powell A.J."/>
            <person name="Barry K."/>
            <person name="Miller A.N."/>
            <person name="Grigoriev I.V."/>
            <person name="Debuchy R."/>
            <person name="Gladieux P."/>
            <person name="Thoren M.H."/>
            <person name="Johannesson H."/>
        </authorList>
    </citation>
    <scope>NUCLEOTIDE SEQUENCE</scope>
    <source>
        <strain evidence="2">CBS 103.79</strain>
    </source>
</reference>
<organism evidence="2 3">
    <name type="scientific">Staphylotrichum tortipilum</name>
    <dbReference type="NCBI Taxonomy" id="2831512"/>
    <lineage>
        <taxon>Eukaryota</taxon>
        <taxon>Fungi</taxon>
        <taxon>Dikarya</taxon>
        <taxon>Ascomycota</taxon>
        <taxon>Pezizomycotina</taxon>
        <taxon>Sordariomycetes</taxon>
        <taxon>Sordariomycetidae</taxon>
        <taxon>Sordariales</taxon>
        <taxon>Chaetomiaceae</taxon>
        <taxon>Staphylotrichum</taxon>
    </lineage>
</organism>
<name>A0AAN6MN79_9PEZI</name>